<dbReference type="Proteomes" id="UP000053091">
    <property type="component" value="Unassembled WGS sequence"/>
</dbReference>
<keyword evidence="1" id="KW-0472">Membrane</keyword>
<reference evidence="2" key="1">
    <citation type="journal article" date="2015" name="Genome Announc.">
        <title>Draft Genome Sequence of Bacteroidales Strain TBC1, a Novel Isolate from a Methanogenic Wastewater Treatment System.</title>
        <authorList>
            <person name="Tourlousse D.M."/>
            <person name="Matsuura N."/>
            <person name="Sun L."/>
            <person name="Toyonaga M."/>
            <person name="Kuroda K."/>
            <person name="Ohashi A."/>
            <person name="Cruz R."/>
            <person name="Yamaguchi T."/>
            <person name="Sekiguchi Y."/>
        </authorList>
    </citation>
    <scope>NUCLEOTIDE SEQUENCE [LARGE SCALE GENOMIC DNA]</scope>
    <source>
        <strain evidence="2">TBC1</strain>
    </source>
</reference>
<accession>A0A0S7BSF9</accession>
<keyword evidence="1" id="KW-0812">Transmembrane</keyword>
<dbReference type="EMBL" id="DF968182">
    <property type="protein sequence ID" value="GAP43877.1"/>
    <property type="molecule type" value="Genomic_DNA"/>
</dbReference>
<protein>
    <submittedName>
        <fullName evidence="2">Uncharacterized protein</fullName>
    </submittedName>
</protein>
<keyword evidence="3" id="KW-1185">Reference proteome</keyword>
<feature type="transmembrane region" description="Helical" evidence="1">
    <location>
        <begin position="53"/>
        <end position="75"/>
    </location>
</feature>
<feature type="transmembrane region" description="Helical" evidence="1">
    <location>
        <begin position="132"/>
        <end position="161"/>
    </location>
</feature>
<feature type="transmembrane region" description="Helical" evidence="1">
    <location>
        <begin position="87"/>
        <end position="112"/>
    </location>
</feature>
<evidence type="ECO:0000313" key="2">
    <source>
        <dbReference type="EMBL" id="GAP43877.1"/>
    </source>
</evidence>
<dbReference type="STRING" id="1678841.TBC1_112035"/>
<dbReference type="AlphaFoldDB" id="A0A0S7BSF9"/>
<name>A0A0S7BSF9_9BACT</name>
<organism evidence="2">
    <name type="scientific">Lentimicrobium saccharophilum</name>
    <dbReference type="NCBI Taxonomy" id="1678841"/>
    <lineage>
        <taxon>Bacteria</taxon>
        <taxon>Pseudomonadati</taxon>
        <taxon>Bacteroidota</taxon>
        <taxon>Bacteroidia</taxon>
        <taxon>Bacteroidales</taxon>
        <taxon>Lentimicrobiaceae</taxon>
        <taxon>Lentimicrobium</taxon>
    </lineage>
</organism>
<gene>
    <name evidence="2" type="ORF">TBC1_112035</name>
</gene>
<feature type="transmembrane region" description="Helical" evidence="1">
    <location>
        <begin position="12"/>
        <end position="33"/>
    </location>
</feature>
<evidence type="ECO:0000313" key="3">
    <source>
        <dbReference type="Proteomes" id="UP000053091"/>
    </source>
</evidence>
<evidence type="ECO:0000256" key="1">
    <source>
        <dbReference type="SAM" id="Phobius"/>
    </source>
</evidence>
<keyword evidence="1" id="KW-1133">Transmembrane helix</keyword>
<proteinExistence type="predicted"/>
<sequence>MPVMNDKKRRIIRNAGMVLAAFAGSIFGLILTIPGYLLDWGPGSGMEGPLWKVMITGIASFAAGACAGAFLFRLLAGKLLSDLFSVLVNAFLSLAMMIASSTAAFITGWVVAYLTGKITGAISGLEWKAVLFYVPLMSCIYSLPVSLVSGVLFFVFVYIYLRKSNSGVL</sequence>